<accession>A0ABT4LI97</accession>
<dbReference type="Proteomes" id="UP001069802">
    <property type="component" value="Unassembled WGS sequence"/>
</dbReference>
<dbReference type="InterPro" id="IPR002035">
    <property type="entry name" value="VWF_A"/>
</dbReference>
<organism evidence="2 3">
    <name type="scientific">Kiloniella laminariae</name>
    <dbReference type="NCBI Taxonomy" id="454162"/>
    <lineage>
        <taxon>Bacteria</taxon>
        <taxon>Pseudomonadati</taxon>
        <taxon>Pseudomonadota</taxon>
        <taxon>Alphaproteobacteria</taxon>
        <taxon>Rhodospirillales</taxon>
        <taxon>Kiloniellaceae</taxon>
        <taxon>Kiloniella</taxon>
    </lineage>
</organism>
<keyword evidence="3" id="KW-1185">Reference proteome</keyword>
<protein>
    <submittedName>
        <fullName evidence="2">DUF1194 domain-containing protein</fullName>
    </submittedName>
</protein>
<evidence type="ECO:0000313" key="2">
    <source>
        <dbReference type="EMBL" id="MCZ4280081.1"/>
    </source>
</evidence>
<gene>
    <name evidence="2" type="ORF">O4H49_04800</name>
</gene>
<dbReference type="Gene3D" id="3.40.50.410">
    <property type="entry name" value="von Willebrand factor, type A domain"/>
    <property type="match status" value="1"/>
</dbReference>
<name>A0ABT4LI97_9PROT</name>
<comment type="caution">
    <text evidence="2">The sequence shown here is derived from an EMBL/GenBank/DDBJ whole genome shotgun (WGS) entry which is preliminary data.</text>
</comment>
<dbReference type="Pfam" id="PF06707">
    <property type="entry name" value="DUF1194"/>
    <property type="match status" value="1"/>
</dbReference>
<dbReference type="EMBL" id="JAPWGY010000002">
    <property type="protein sequence ID" value="MCZ4280081.1"/>
    <property type="molecule type" value="Genomic_DNA"/>
</dbReference>
<dbReference type="RefSeq" id="WP_269422293.1">
    <property type="nucleotide sequence ID" value="NZ_JAPWGY010000002.1"/>
</dbReference>
<proteinExistence type="predicted"/>
<evidence type="ECO:0000313" key="3">
    <source>
        <dbReference type="Proteomes" id="UP001069802"/>
    </source>
</evidence>
<dbReference type="PROSITE" id="PS50234">
    <property type="entry name" value="VWFA"/>
    <property type="match status" value="1"/>
</dbReference>
<dbReference type="InterPro" id="IPR010607">
    <property type="entry name" value="DUF1194"/>
</dbReference>
<feature type="domain" description="VWFA" evidence="1">
    <location>
        <begin position="50"/>
        <end position="243"/>
    </location>
</feature>
<dbReference type="InterPro" id="IPR036465">
    <property type="entry name" value="vWFA_dom_sf"/>
</dbReference>
<dbReference type="SUPFAM" id="SSF53300">
    <property type="entry name" value="vWA-like"/>
    <property type="match status" value="1"/>
</dbReference>
<evidence type="ECO:0000259" key="1">
    <source>
        <dbReference type="PROSITE" id="PS50234"/>
    </source>
</evidence>
<sequence>MIQPNCLQRFLNSISCFSAFLGGWALVFNVLAVGSVLAQEKKAPLPVDLELVLAVDASTSVSAQEFDLQMRGIAQAFREPSVIQAIAVSGDRGIAVSVIQWANNLLQEVAVDWFLVRDEESAGAFADLVDETPRFIFGGGTSIGGAITFSTRQMEINDFEGSRRVIDISGDGRSNQGAPPEMVRDRSTALGIVINGLAIVNEDPFIDSYYEQFVIGGTGAFVQTATTYEDFGAAMMEKLIKEIGGVPVAEKTTDFRFASNEAEKR</sequence>
<reference evidence="2" key="1">
    <citation type="submission" date="2022-12" db="EMBL/GenBank/DDBJ databases">
        <title>Bacterial isolates from different developmental stages of Nematostella vectensis.</title>
        <authorList>
            <person name="Fraune S."/>
        </authorList>
    </citation>
    <scope>NUCLEOTIDE SEQUENCE</scope>
    <source>
        <strain evidence="2">G21630-S1</strain>
    </source>
</reference>